<feature type="compositionally biased region" description="Basic and acidic residues" evidence="7">
    <location>
        <begin position="1126"/>
        <end position="1142"/>
    </location>
</feature>
<dbReference type="STRING" id="1401685.P857_952"/>
<dbReference type="EMBL" id="AXCJ01000001">
    <property type="protein sequence ID" value="ETO91777.1"/>
    <property type="molecule type" value="Genomic_DNA"/>
</dbReference>
<keyword evidence="4" id="KW-0732">Signal</keyword>
<keyword evidence="5 8" id="KW-1133">Transmembrane helix</keyword>
<keyword evidence="6 8" id="KW-0472">Membrane</keyword>
<sequence>MDSNNDLSFWVDSGIEISSSQSMPISVNGSINECQVPGDMTGQCTDRTTCTVTKVSSVSCEGYSPYDLGTFSVSSPNETLGVYPPSRFCSSAGYKSFIGGYIESYLPVLAGDTIIVDLVPAYSYIVNNCSNFSADVSFYTNSRCELRDSGGNCLSNDEIKKICQQGGIVFDDNGLKYDLSKFEGNEYNGFTGWYARPEDNLLHRGTSSSLWVHSAKLDLRITEGRKEYNTECNNSNINIFNVYDVNYRCGNLCNDDNCSNKANFYSIIYDWQGSGQTRQPALNPDTGQWTRWIPNISALVSNSHYNSNSRGYMCITSGQTSDTGRSGCSSSPLYLSTKYIVGDNLDIPNNATLRYAILSPLEMHGGYNIESRRYCLRSQGKHLYMYVAQPDPNTGMTQAPNFVIEEGKPLPPNVYSLESEMIENSSGIYVLKSIVLNSPGSQDINGKSLEGLSGRLFFSISNPKDNITYKRFSSIKDVNFEELQDNRYDITFSISYPVTIISDTVNFIYDRIMELFYGDLYSDSSQFVRDGIIIKIYLNIVKKLSGFLDVILILYISGLGFMFLAGLSQNSKFDLISRLVKVIIVIILVSDRSWDIFGTQIISFFIFGVQELIAIFSDSILEVDTSFAFADSTLGLLADGNTWLRLLSITFSGLTGFVISGFVLWGVLKFLSFSIEVILKYFMIMIGMAILLALAPIFIMFVLFQVTRSMFDGWLKLIVSFALQPLFLLTMCAVVTQVIQWSLFSILGYDACASCSLYLPLGDQSVEDPIRLCLVKVFYPVTFHPDYDVISLSRQMEAGDSGLMGLPVEMTVVILFVCFVKSFGAFTTFMDNIVTAISGSMLNMGGGGAGSAAGSASEALKSLIGQDQGTQQTIRRALLRHDKNTSINLDTDLGSTPGRRPGSRTITQKDDAENKKPDTATAPTRSSINKSAQDDMRSIHDNQQSIESSGNGSSSDQDISESVAGGSQQGITGSVAGGAQQGITGSVGRSSSGDHTLDDVAGAGLSSGEDGSDETVARNNTDEYSEIAGLREEDTNFVDTTEEDLFRYDSFVDHGSVEEESVGTLDEYGDSNVDQDSSDQQQRQSIDQYDAEYSQDSSDQQQRQSIDQYDAEYSQDSSDQQQRQSIDQRDSEYDQDSGGKDG</sequence>
<dbReference type="GO" id="GO:0030255">
    <property type="term" value="P:protein secretion by the type IV secretion system"/>
    <property type="evidence" value="ECO:0007669"/>
    <property type="project" value="InterPro"/>
</dbReference>
<name>W2V2A4_9RICK</name>
<evidence type="ECO:0000313" key="10">
    <source>
        <dbReference type="Proteomes" id="UP000018951"/>
    </source>
</evidence>
<dbReference type="Proteomes" id="UP000018951">
    <property type="component" value="Unassembled WGS sequence"/>
</dbReference>
<feature type="transmembrane region" description="Helical" evidence="8">
    <location>
        <begin position="678"/>
        <end position="703"/>
    </location>
</feature>
<dbReference type="GO" id="GO:0005886">
    <property type="term" value="C:plasma membrane"/>
    <property type="evidence" value="ECO:0007669"/>
    <property type="project" value="UniProtKB-SubCell"/>
</dbReference>
<evidence type="ECO:0000256" key="1">
    <source>
        <dbReference type="ARBA" id="ARBA00004651"/>
    </source>
</evidence>
<feature type="transmembrane region" description="Helical" evidence="8">
    <location>
        <begin position="715"/>
        <end position="739"/>
    </location>
</feature>
<dbReference type="Pfam" id="PF04610">
    <property type="entry name" value="TrbL"/>
    <property type="match status" value="1"/>
</dbReference>
<protein>
    <submittedName>
        <fullName evidence="9">TrbL/VirB6 plasmid conjugal transfer family protein</fullName>
    </submittedName>
</protein>
<evidence type="ECO:0000313" key="9">
    <source>
        <dbReference type="EMBL" id="ETO91777.1"/>
    </source>
</evidence>
<feature type="transmembrane region" description="Helical" evidence="8">
    <location>
        <begin position="544"/>
        <end position="568"/>
    </location>
</feature>
<evidence type="ECO:0000256" key="6">
    <source>
        <dbReference type="ARBA" id="ARBA00023136"/>
    </source>
</evidence>
<feature type="compositionally biased region" description="Basic and acidic residues" evidence="7">
    <location>
        <begin position="907"/>
        <end position="918"/>
    </location>
</feature>
<feature type="region of interest" description="Disordered" evidence="7">
    <location>
        <begin position="1051"/>
        <end position="1142"/>
    </location>
</feature>
<gene>
    <name evidence="9" type="ORF">P857_952</name>
</gene>
<keyword evidence="3 8" id="KW-0812">Transmembrane</keyword>
<reference evidence="9 10" key="1">
    <citation type="journal article" date="2013" name="PLoS ONE">
        <title>Bacterial endosymbiosis in a chordate host: long-term co-evolution and conservation of secondary metabolism.</title>
        <authorList>
            <person name="Kwan J.C."/>
            <person name="Schmidt E.W."/>
        </authorList>
    </citation>
    <scope>NUCLEOTIDE SEQUENCE [LARGE SCALE GENOMIC DNA]</scope>
    <source>
        <strain evidence="10">L6</strain>
    </source>
</reference>
<feature type="compositionally biased region" description="Low complexity" evidence="7">
    <location>
        <begin position="1070"/>
        <end position="1125"/>
    </location>
</feature>
<proteinExistence type="inferred from homology"/>
<feature type="compositionally biased region" description="Low complexity" evidence="7">
    <location>
        <begin position="942"/>
        <end position="957"/>
    </location>
</feature>
<evidence type="ECO:0000256" key="8">
    <source>
        <dbReference type="SAM" id="Phobius"/>
    </source>
</evidence>
<keyword evidence="10" id="KW-1185">Reference proteome</keyword>
<dbReference type="AlphaFoldDB" id="W2V2A4"/>
<comment type="caution">
    <text evidence="9">The sequence shown here is derived from an EMBL/GenBank/DDBJ whole genome shotgun (WGS) entry which is preliminary data.</text>
</comment>
<evidence type="ECO:0000256" key="2">
    <source>
        <dbReference type="ARBA" id="ARBA00007802"/>
    </source>
</evidence>
<organism evidence="9 10">
    <name type="scientific">Candidatus Xenolissoclinum pacificiensis L6</name>
    <dbReference type="NCBI Taxonomy" id="1401685"/>
    <lineage>
        <taxon>Bacteria</taxon>
        <taxon>Pseudomonadati</taxon>
        <taxon>Pseudomonadota</taxon>
        <taxon>Alphaproteobacteria</taxon>
        <taxon>Rickettsiales</taxon>
        <taxon>Anaplasmataceae</taxon>
        <taxon>Candidatus Xenolissoclinum</taxon>
    </lineage>
</organism>
<evidence type="ECO:0000256" key="3">
    <source>
        <dbReference type="ARBA" id="ARBA00022692"/>
    </source>
</evidence>
<evidence type="ECO:0000256" key="5">
    <source>
        <dbReference type="ARBA" id="ARBA00022989"/>
    </source>
</evidence>
<feature type="transmembrane region" description="Helical" evidence="8">
    <location>
        <begin position="642"/>
        <end position="666"/>
    </location>
</feature>
<evidence type="ECO:0000256" key="7">
    <source>
        <dbReference type="SAM" id="MobiDB-lite"/>
    </source>
</evidence>
<feature type="compositionally biased region" description="Polar residues" evidence="7">
    <location>
        <begin position="981"/>
        <end position="994"/>
    </location>
</feature>
<dbReference type="InterPro" id="IPR007688">
    <property type="entry name" value="Conjugal_tfr_TrbL/VirB6"/>
</dbReference>
<accession>W2V2A4</accession>
<comment type="subcellular location">
    <subcellularLocation>
        <location evidence="1">Cell membrane</location>
        <topology evidence="1">Multi-pass membrane protein</topology>
    </subcellularLocation>
</comment>
<feature type="region of interest" description="Disordered" evidence="7">
    <location>
        <begin position="885"/>
        <end position="1037"/>
    </location>
</feature>
<comment type="similarity">
    <text evidence="2">Belongs to the TrbL/VirB6 family.</text>
</comment>
<evidence type="ECO:0000256" key="4">
    <source>
        <dbReference type="ARBA" id="ARBA00022729"/>
    </source>
</evidence>
<feature type="compositionally biased region" description="Polar residues" evidence="7">
    <location>
        <begin position="921"/>
        <end position="931"/>
    </location>
</feature>